<organism evidence="1 2">
    <name type="scientific">Wickerhamomyces mucosus</name>
    <dbReference type="NCBI Taxonomy" id="1378264"/>
    <lineage>
        <taxon>Eukaryota</taxon>
        <taxon>Fungi</taxon>
        <taxon>Dikarya</taxon>
        <taxon>Ascomycota</taxon>
        <taxon>Saccharomycotina</taxon>
        <taxon>Saccharomycetes</taxon>
        <taxon>Phaffomycetales</taxon>
        <taxon>Wickerhamomycetaceae</taxon>
        <taxon>Wickerhamomyces</taxon>
    </lineage>
</organism>
<dbReference type="Proteomes" id="UP000769528">
    <property type="component" value="Unassembled WGS sequence"/>
</dbReference>
<protein>
    <submittedName>
        <fullName evidence="1">Uncharacterized protein</fullName>
    </submittedName>
</protein>
<reference evidence="1" key="1">
    <citation type="journal article" date="2021" name="Open Biol.">
        <title>Shared evolutionary footprints suggest mitochondrial oxidative damage underlies multiple complex I losses in fungi.</title>
        <authorList>
            <person name="Schikora-Tamarit M.A."/>
            <person name="Marcet-Houben M."/>
            <person name="Nosek J."/>
            <person name="Gabaldon T."/>
        </authorList>
    </citation>
    <scope>NUCLEOTIDE SEQUENCE</scope>
    <source>
        <strain evidence="1">CBS6341</strain>
    </source>
</reference>
<evidence type="ECO:0000313" key="1">
    <source>
        <dbReference type="EMBL" id="KAH3674663.1"/>
    </source>
</evidence>
<comment type="caution">
    <text evidence="1">The sequence shown here is derived from an EMBL/GenBank/DDBJ whole genome shotgun (WGS) entry which is preliminary data.</text>
</comment>
<accession>A0A9P8PM56</accession>
<gene>
    <name evidence="1" type="ORF">WICMUC_003127</name>
</gene>
<sequence>ETARPFDQLTVDDVVKARPDVEEKVQDMVSKGRFEVPGYKEKFGDLVIM</sequence>
<dbReference type="OrthoDB" id="35799at2759"/>
<dbReference type="EMBL" id="JAEUBF010000843">
    <property type="protein sequence ID" value="KAH3674663.1"/>
    <property type="molecule type" value="Genomic_DNA"/>
</dbReference>
<name>A0A9P8PM56_9ASCO</name>
<keyword evidence="2" id="KW-1185">Reference proteome</keyword>
<reference evidence="1" key="2">
    <citation type="submission" date="2021-01" db="EMBL/GenBank/DDBJ databases">
        <authorList>
            <person name="Schikora-Tamarit M.A."/>
        </authorList>
    </citation>
    <scope>NUCLEOTIDE SEQUENCE</scope>
    <source>
        <strain evidence="1">CBS6341</strain>
    </source>
</reference>
<proteinExistence type="predicted"/>
<feature type="non-terminal residue" evidence="1">
    <location>
        <position position="1"/>
    </location>
</feature>
<evidence type="ECO:0000313" key="2">
    <source>
        <dbReference type="Proteomes" id="UP000769528"/>
    </source>
</evidence>
<dbReference type="AlphaFoldDB" id="A0A9P8PM56"/>